<dbReference type="GO" id="GO:0003964">
    <property type="term" value="F:RNA-directed DNA polymerase activity"/>
    <property type="evidence" value="ECO:0007669"/>
    <property type="project" value="UniProtKB-KW"/>
</dbReference>
<name>A0A4C1YHG1_EUMVA</name>
<dbReference type="EMBL" id="BGZK01001207">
    <property type="protein sequence ID" value="GBP74434.1"/>
    <property type="molecule type" value="Genomic_DNA"/>
</dbReference>
<proteinExistence type="predicted"/>
<reference evidence="1 2" key="1">
    <citation type="journal article" date="2019" name="Commun. Biol.">
        <title>The bagworm genome reveals a unique fibroin gene that provides high tensile strength.</title>
        <authorList>
            <person name="Kono N."/>
            <person name="Nakamura H."/>
            <person name="Ohtoshi R."/>
            <person name="Tomita M."/>
            <person name="Numata K."/>
            <person name="Arakawa K."/>
        </authorList>
    </citation>
    <scope>NUCLEOTIDE SEQUENCE [LARGE SCALE GENOMIC DNA]</scope>
</reference>
<evidence type="ECO:0000313" key="2">
    <source>
        <dbReference type="Proteomes" id="UP000299102"/>
    </source>
</evidence>
<keyword evidence="1" id="KW-0695">RNA-directed DNA polymerase</keyword>
<keyword evidence="2" id="KW-1185">Reference proteome</keyword>
<dbReference type="OrthoDB" id="10050074at2759"/>
<keyword evidence="1" id="KW-0808">Transferase</keyword>
<gene>
    <name evidence="1" type="ORF">EVAR_60584_1</name>
</gene>
<accession>A0A4C1YHG1</accession>
<comment type="caution">
    <text evidence="1">The sequence shown here is derived from an EMBL/GenBank/DDBJ whole genome shotgun (WGS) entry which is preliminary data.</text>
</comment>
<evidence type="ECO:0000313" key="1">
    <source>
        <dbReference type="EMBL" id="GBP74434.1"/>
    </source>
</evidence>
<protein>
    <submittedName>
        <fullName evidence="1">Probable RNA-directed DNA polymerase from transposon X-element</fullName>
    </submittedName>
</protein>
<keyword evidence="1" id="KW-0548">Nucleotidyltransferase</keyword>
<dbReference type="AlphaFoldDB" id="A0A4C1YHG1"/>
<organism evidence="1 2">
    <name type="scientific">Eumeta variegata</name>
    <name type="common">Bagworm moth</name>
    <name type="synonym">Eumeta japonica</name>
    <dbReference type="NCBI Taxonomy" id="151549"/>
    <lineage>
        <taxon>Eukaryota</taxon>
        <taxon>Metazoa</taxon>
        <taxon>Ecdysozoa</taxon>
        <taxon>Arthropoda</taxon>
        <taxon>Hexapoda</taxon>
        <taxon>Insecta</taxon>
        <taxon>Pterygota</taxon>
        <taxon>Neoptera</taxon>
        <taxon>Endopterygota</taxon>
        <taxon>Lepidoptera</taxon>
        <taxon>Glossata</taxon>
        <taxon>Ditrysia</taxon>
        <taxon>Tineoidea</taxon>
        <taxon>Psychidae</taxon>
        <taxon>Oiketicinae</taxon>
        <taxon>Eumeta</taxon>
    </lineage>
</organism>
<dbReference type="Proteomes" id="UP000299102">
    <property type="component" value="Unassembled WGS sequence"/>
</dbReference>
<sequence>MTYGSPVFAHATPKALKKLQVIQNKFCRAATDANWCVGNSILHRNLEPPTIDKFMKEASKRFFNITGFHSNALLRTAIAYEPPHPYHFIRRLRNVLSDPPNALTAAVESIMEVNDTYD</sequence>